<evidence type="ECO:0000256" key="8">
    <source>
        <dbReference type="SAM" id="MobiDB-lite"/>
    </source>
</evidence>
<dbReference type="PANTHER" id="PTHR24056">
    <property type="entry name" value="CELL DIVISION PROTEIN KINASE"/>
    <property type="match status" value="1"/>
</dbReference>
<evidence type="ECO:0000256" key="6">
    <source>
        <dbReference type="ARBA" id="ARBA00022840"/>
    </source>
</evidence>
<name>A0A2N9J0E9_FAGSY</name>
<dbReference type="GO" id="GO:0008353">
    <property type="term" value="F:RNA polymerase II CTD heptapeptide repeat kinase activity"/>
    <property type="evidence" value="ECO:0007669"/>
    <property type="project" value="TreeGrafter"/>
</dbReference>
<proteinExistence type="inferred from homology"/>
<dbReference type="EMBL" id="OIVN01006343">
    <property type="protein sequence ID" value="SPD31047.1"/>
    <property type="molecule type" value="Genomic_DNA"/>
</dbReference>
<evidence type="ECO:0000313" key="10">
    <source>
        <dbReference type="EMBL" id="SPD31047.1"/>
    </source>
</evidence>
<feature type="region of interest" description="Disordered" evidence="8">
    <location>
        <begin position="518"/>
        <end position="668"/>
    </location>
</feature>
<keyword evidence="4 7" id="KW-0547">Nucleotide-binding</keyword>
<dbReference type="GO" id="GO:0005634">
    <property type="term" value="C:nucleus"/>
    <property type="evidence" value="ECO:0007669"/>
    <property type="project" value="TreeGrafter"/>
</dbReference>
<feature type="compositionally biased region" description="Basic and acidic residues" evidence="8">
    <location>
        <begin position="518"/>
        <end position="545"/>
    </location>
</feature>
<evidence type="ECO:0000256" key="1">
    <source>
        <dbReference type="ARBA" id="ARBA00006485"/>
    </source>
</evidence>
<reference evidence="10" key="1">
    <citation type="submission" date="2018-02" db="EMBL/GenBank/DDBJ databases">
        <authorList>
            <person name="Cohen D.B."/>
            <person name="Kent A.D."/>
        </authorList>
    </citation>
    <scope>NUCLEOTIDE SEQUENCE</scope>
</reference>
<evidence type="ECO:0000256" key="4">
    <source>
        <dbReference type="ARBA" id="ARBA00022741"/>
    </source>
</evidence>
<dbReference type="InterPro" id="IPR017441">
    <property type="entry name" value="Protein_kinase_ATP_BS"/>
</dbReference>
<dbReference type="InterPro" id="IPR050108">
    <property type="entry name" value="CDK"/>
</dbReference>
<keyword evidence="5" id="KW-0418">Kinase</keyword>
<dbReference type="FunFam" id="1.10.510.10:FF:000624">
    <property type="entry name" value="Mitogen-activated protein kinase"/>
    <property type="match status" value="1"/>
</dbReference>
<evidence type="ECO:0000256" key="7">
    <source>
        <dbReference type="PROSITE-ProRule" id="PRU10141"/>
    </source>
</evidence>
<feature type="region of interest" description="Disordered" evidence="8">
    <location>
        <begin position="25"/>
        <end position="44"/>
    </location>
</feature>
<evidence type="ECO:0000256" key="2">
    <source>
        <dbReference type="ARBA" id="ARBA00022527"/>
    </source>
</evidence>
<dbReference type="Pfam" id="PF00069">
    <property type="entry name" value="Pkinase"/>
    <property type="match status" value="1"/>
</dbReference>
<dbReference type="Gene3D" id="3.30.200.20">
    <property type="entry name" value="Phosphorylase Kinase, domain 1"/>
    <property type="match status" value="1"/>
</dbReference>
<dbReference type="PANTHER" id="PTHR24056:SF384">
    <property type="entry name" value="PROTEIN KINASE SUPERFAMILY PROTEIN"/>
    <property type="match status" value="1"/>
</dbReference>
<dbReference type="GO" id="GO:0005524">
    <property type="term" value="F:ATP binding"/>
    <property type="evidence" value="ECO:0007669"/>
    <property type="project" value="UniProtKB-UniRule"/>
</dbReference>
<organism evidence="10">
    <name type="scientific">Fagus sylvatica</name>
    <name type="common">Beechnut</name>
    <dbReference type="NCBI Taxonomy" id="28930"/>
    <lineage>
        <taxon>Eukaryota</taxon>
        <taxon>Viridiplantae</taxon>
        <taxon>Streptophyta</taxon>
        <taxon>Embryophyta</taxon>
        <taxon>Tracheophyta</taxon>
        <taxon>Spermatophyta</taxon>
        <taxon>Magnoliopsida</taxon>
        <taxon>eudicotyledons</taxon>
        <taxon>Gunneridae</taxon>
        <taxon>Pentapetalae</taxon>
        <taxon>rosids</taxon>
        <taxon>fabids</taxon>
        <taxon>Fagales</taxon>
        <taxon>Fagaceae</taxon>
        <taxon>Fagus</taxon>
    </lineage>
</organism>
<dbReference type="PROSITE" id="PS50011">
    <property type="entry name" value="PROTEIN_KINASE_DOM"/>
    <property type="match status" value="1"/>
</dbReference>
<dbReference type="FunFam" id="3.30.200.20:FF:000021">
    <property type="entry name" value="probable serine/threonine-protein kinase At1g54610"/>
    <property type="match status" value="1"/>
</dbReference>
<feature type="compositionally biased region" description="Polar residues" evidence="8">
    <location>
        <begin position="74"/>
        <end position="83"/>
    </location>
</feature>
<comment type="similarity">
    <text evidence="1">Belongs to the protein kinase superfamily. CMGC Ser/Thr protein kinase family. CDC2/CDKX subfamily.</text>
</comment>
<evidence type="ECO:0000259" key="9">
    <source>
        <dbReference type="PROSITE" id="PS50011"/>
    </source>
</evidence>
<feature type="compositionally biased region" description="Basic and acidic residues" evidence="8">
    <location>
        <begin position="88"/>
        <end position="102"/>
    </location>
</feature>
<keyword evidence="6 7" id="KW-0067">ATP-binding</keyword>
<dbReference type="AlphaFoldDB" id="A0A2N9J0E9"/>
<dbReference type="SMART" id="SM00220">
    <property type="entry name" value="S_TKc"/>
    <property type="match status" value="1"/>
</dbReference>
<gene>
    <name evidence="10" type="ORF">FSB_LOCUS58929</name>
</gene>
<dbReference type="SUPFAM" id="SSF56112">
    <property type="entry name" value="Protein kinase-like (PK-like)"/>
    <property type="match status" value="1"/>
</dbReference>
<protein>
    <recommendedName>
        <fullName evidence="9">Protein kinase domain-containing protein</fullName>
    </recommendedName>
</protein>
<dbReference type="InterPro" id="IPR000719">
    <property type="entry name" value="Prot_kinase_dom"/>
</dbReference>
<dbReference type="Gene3D" id="1.10.510.10">
    <property type="entry name" value="Transferase(Phosphotransferase) domain 1"/>
    <property type="match status" value="1"/>
</dbReference>
<feature type="binding site" evidence="7">
    <location>
        <position position="194"/>
    </location>
    <ligand>
        <name>ATP</name>
        <dbReference type="ChEBI" id="CHEBI:30616"/>
    </ligand>
</feature>
<feature type="region of interest" description="Disordered" evidence="8">
    <location>
        <begin position="62"/>
        <end position="126"/>
    </location>
</feature>
<keyword evidence="3" id="KW-0808">Transferase</keyword>
<evidence type="ECO:0000256" key="3">
    <source>
        <dbReference type="ARBA" id="ARBA00022679"/>
    </source>
</evidence>
<keyword evidence="2" id="KW-0723">Serine/threonine-protein kinase</keyword>
<dbReference type="GO" id="GO:0032968">
    <property type="term" value="P:positive regulation of transcription elongation by RNA polymerase II"/>
    <property type="evidence" value="ECO:0007669"/>
    <property type="project" value="TreeGrafter"/>
</dbReference>
<dbReference type="CDD" id="cd07840">
    <property type="entry name" value="STKc_CDK9_like"/>
    <property type="match status" value="1"/>
</dbReference>
<evidence type="ECO:0000256" key="5">
    <source>
        <dbReference type="ARBA" id="ARBA00022777"/>
    </source>
</evidence>
<dbReference type="PROSITE" id="PS00108">
    <property type="entry name" value="PROTEIN_KINASE_ST"/>
    <property type="match status" value="1"/>
</dbReference>
<feature type="compositionally biased region" description="Low complexity" evidence="8">
    <location>
        <begin position="596"/>
        <end position="611"/>
    </location>
</feature>
<accession>A0A2N9J0E9</accession>
<dbReference type="InterPro" id="IPR008271">
    <property type="entry name" value="Ser/Thr_kinase_AS"/>
</dbReference>
<dbReference type="InterPro" id="IPR011009">
    <property type="entry name" value="Kinase-like_dom_sf"/>
</dbReference>
<feature type="domain" description="Protein kinase" evidence="9">
    <location>
        <begin position="165"/>
        <end position="491"/>
    </location>
</feature>
<dbReference type="PROSITE" id="PS00107">
    <property type="entry name" value="PROTEIN_KINASE_ATP"/>
    <property type="match status" value="1"/>
</dbReference>
<sequence>MFTAGFSGLEHSEVRIWAAFAPKESSEIDDCEREKEPSKSSVQLAAPVLSKREEVLVEVIGGGGVDGSLRPVSKASSRASSGPVNAAKDNEEKKNRIVERPTKSHHQRRATMDLGSSGGHPEMTKIISIPHGSKGEQSAAGWPAWLSSVAGEAIKGWVPRRAESFEKLDKIGQGTYSSVYKARDLETGKIVALKKVRFVNMDPESVRFMAREIHILRKLDHPNVMKLEGIVTSRMSSSLYLVFEYMEHDLAGLSATRSIKFTEAQIKCYMQQLLRGLEHCHSRGILHRDIKGSNLLIDDNGVLKIGDFGLATFYEPDQKQPLTSRVVTLWYRAPELLLGATEYGAAIDLWSTGCILAELFAGKPIMPGRTELSIISYMPLSSSSTGTSSLASARWRVMSWVPDPSGSCPNYFQVEQMHKIFKLCGSPSEDYWQKSRLPHATSFKPQHRYRRCVPDTFKDFTPAALALVDKLLSIEPENRGSAASALRSEFFTTKPLPCDPSSLPKYPPCKEIDAKLRDEEARRRKAESVKGRGPESVRRGSRDTKVVPTPEFNAQGDVSMMGQSNPKTSSHKYDPMEDSGSGFRMEPPRGSKKNGSSQSSSVVHPSVVGSSWNKTAAPARNNGESKAQKSPLHKDENVPVKETGMGYVPKKNRIHYSGPLMPPGGNIEDMLKEHERQIQQAVRKARLDKTRTNKNYDGYQ</sequence>
<dbReference type="GO" id="GO:0000307">
    <property type="term" value="C:cyclin-dependent protein kinase holoenzyme complex"/>
    <property type="evidence" value="ECO:0007669"/>
    <property type="project" value="TreeGrafter"/>
</dbReference>